<evidence type="ECO:0000256" key="4">
    <source>
        <dbReference type="SAM" id="Phobius"/>
    </source>
</evidence>
<reference evidence="5 6" key="1">
    <citation type="journal article" date="2010" name="J. Bacteriol.">
        <title>Biochemical characterization of a novel indole prenyltransferase from Streptomyces sp. SN-593.</title>
        <authorList>
            <person name="Takahashi S."/>
            <person name="Takagi H."/>
            <person name="Toyoda A."/>
            <person name="Uramoto M."/>
            <person name="Nogawa T."/>
            <person name="Ueki M."/>
            <person name="Sakaki Y."/>
            <person name="Osada H."/>
        </authorList>
    </citation>
    <scope>NUCLEOTIDE SEQUENCE [LARGE SCALE GENOMIC DNA]</scope>
    <source>
        <strain evidence="5 6">SN-593</strain>
    </source>
</reference>
<comment type="subcellular location">
    <subcellularLocation>
        <location evidence="1">Membrane</location>
    </subcellularLocation>
</comment>
<keyword evidence="4" id="KW-0812">Transmembrane</keyword>
<reference evidence="5 6" key="4">
    <citation type="journal article" date="2020" name="Sci. Rep.">
        <title>beta-carboline chemical signals induce reveromycin production through a LuxR family regulator in Streptomyces sp. SN-593.</title>
        <authorList>
            <person name="Panthee S."/>
            <person name="Kito N."/>
            <person name="Hayashi T."/>
            <person name="Shimizu T."/>
            <person name="Ishikawa J."/>
            <person name="Hamamoto H."/>
            <person name="Osada H."/>
            <person name="Takahashi S."/>
        </authorList>
    </citation>
    <scope>NUCLEOTIDE SEQUENCE [LARGE SCALE GENOMIC DNA]</scope>
    <source>
        <strain evidence="5 6">SN-593</strain>
    </source>
</reference>
<feature type="compositionally biased region" description="Low complexity" evidence="3">
    <location>
        <begin position="22"/>
        <end position="38"/>
    </location>
</feature>
<name>A0A7U3VMV1_9ACTN</name>
<dbReference type="InterPro" id="IPR032710">
    <property type="entry name" value="NTF2-like_dom_sf"/>
</dbReference>
<dbReference type="PANTHER" id="PTHR37042">
    <property type="entry name" value="OUTER MEMBRANE PROTEIN RV1973"/>
    <property type="match status" value="1"/>
</dbReference>
<dbReference type="AlphaFoldDB" id="A0A7U3VMV1"/>
<keyword evidence="6" id="KW-1185">Reference proteome</keyword>
<keyword evidence="4" id="KW-1133">Transmembrane helix</keyword>
<reference evidence="5 6" key="2">
    <citation type="journal article" date="2011" name="J. Antibiot.">
        <title>Furaquinocins I and J: novel polyketide isoprenoid hybrid compounds from Streptomyces reveromyceticus SN-593.</title>
        <authorList>
            <person name="Panthee S."/>
            <person name="Takahashi S."/>
            <person name="Takagi H."/>
            <person name="Nogawa T."/>
            <person name="Oowada E."/>
            <person name="Uramoto M."/>
            <person name="Osada H."/>
        </authorList>
    </citation>
    <scope>NUCLEOTIDE SEQUENCE [LARGE SCALE GENOMIC DNA]</scope>
    <source>
        <strain evidence="5 6">SN-593</strain>
    </source>
</reference>
<evidence type="ECO:0000313" key="5">
    <source>
        <dbReference type="EMBL" id="BBA96995.1"/>
    </source>
</evidence>
<accession>A0A7U3VMV1</accession>
<dbReference type="PANTHER" id="PTHR37042:SF4">
    <property type="entry name" value="OUTER MEMBRANE PROTEIN RV1973"/>
    <property type="match status" value="1"/>
</dbReference>
<dbReference type="Proteomes" id="UP000595703">
    <property type="component" value="Chromosome"/>
</dbReference>
<evidence type="ECO:0000313" key="6">
    <source>
        <dbReference type="Proteomes" id="UP000595703"/>
    </source>
</evidence>
<dbReference type="GO" id="GO:0016020">
    <property type="term" value="C:membrane"/>
    <property type="evidence" value="ECO:0007669"/>
    <property type="project" value="UniProtKB-SubCell"/>
</dbReference>
<dbReference type="EMBL" id="AP018365">
    <property type="protein sequence ID" value="BBA96995.1"/>
    <property type="molecule type" value="Genomic_DNA"/>
</dbReference>
<dbReference type="KEGG" id="arev:RVR_2543"/>
<protein>
    <submittedName>
        <fullName evidence="5">Putative integral membrane protein</fullName>
    </submittedName>
</protein>
<sequence length="235" mass="24032">MTTDMTATDGMTTTDDIGEPRAAAGATAGDADPAAAAAPGGGSEQAEADAEAGTGGRDGWARRLAGRFRSYGWRRPAGIAAVAVLLLGSGGLLYAAQDLKDPAATRNRALTDSATTDQVIGDVSSALSEIFAYTPDGTDATEQAARSVLAGGAATQYQALFAQIKQNVAAQQLTLTTRVVRAGVVTLTGDRARLLVFLDQTAQRAGSTATSAAAQLSVTAEQMNGRWRITALKAR</sequence>
<feature type="region of interest" description="Disordered" evidence="3">
    <location>
        <begin position="1"/>
        <end position="59"/>
    </location>
</feature>
<reference evidence="5 6" key="3">
    <citation type="journal article" date="2011" name="Nat. Chem. Biol.">
        <title>Reveromycin A biosynthesis uses RevG and RevJ for stereospecific spiroacetal formation.</title>
        <authorList>
            <person name="Takahashi S."/>
            <person name="Toyoda A."/>
            <person name="Sekiyama Y."/>
            <person name="Takagi H."/>
            <person name="Nogawa T."/>
            <person name="Uramoto M."/>
            <person name="Suzuki R."/>
            <person name="Koshino H."/>
            <person name="Kumano T."/>
            <person name="Panthee S."/>
            <person name="Dairi T."/>
            <person name="Ishikawa J."/>
            <person name="Ikeda H."/>
            <person name="Sakaki Y."/>
            <person name="Osada H."/>
        </authorList>
    </citation>
    <scope>NUCLEOTIDE SEQUENCE [LARGE SCALE GENOMIC DNA]</scope>
    <source>
        <strain evidence="5 6">SN-593</strain>
    </source>
</reference>
<organism evidence="5 6">
    <name type="scientific">Actinacidiphila reveromycinica</name>
    <dbReference type="NCBI Taxonomy" id="659352"/>
    <lineage>
        <taxon>Bacteria</taxon>
        <taxon>Bacillati</taxon>
        <taxon>Actinomycetota</taxon>
        <taxon>Actinomycetes</taxon>
        <taxon>Kitasatosporales</taxon>
        <taxon>Streptomycetaceae</taxon>
        <taxon>Actinacidiphila</taxon>
    </lineage>
</organism>
<evidence type="ECO:0000256" key="2">
    <source>
        <dbReference type="ARBA" id="ARBA00023136"/>
    </source>
</evidence>
<feature type="transmembrane region" description="Helical" evidence="4">
    <location>
        <begin position="77"/>
        <end position="96"/>
    </location>
</feature>
<proteinExistence type="predicted"/>
<dbReference type="SUPFAM" id="SSF54427">
    <property type="entry name" value="NTF2-like"/>
    <property type="match status" value="1"/>
</dbReference>
<keyword evidence="2 4" id="KW-0472">Membrane</keyword>
<feature type="compositionally biased region" description="Low complexity" evidence="3">
    <location>
        <begin position="1"/>
        <end position="15"/>
    </location>
</feature>
<gene>
    <name evidence="5" type="ORF">RVR_2543</name>
</gene>
<evidence type="ECO:0000256" key="3">
    <source>
        <dbReference type="SAM" id="MobiDB-lite"/>
    </source>
</evidence>
<evidence type="ECO:0000256" key="1">
    <source>
        <dbReference type="ARBA" id="ARBA00004370"/>
    </source>
</evidence>